<keyword evidence="6" id="KW-1185">Reference proteome</keyword>
<dbReference type="InterPro" id="IPR045313">
    <property type="entry name" value="CBR1-like"/>
</dbReference>
<sequence length="241" mass="26551">MNQVRRVAVVTGANRGLGFETARQMAQLGYRVVLTSRDGIKGKAAADKLQSERLDVRFSPLDVSREESRSRLIEFVAGEYERLDVLINNAGIMVDGAPDEPQKSSFFDVGLDLVRETMETNVYGPYRLIQLAVPQMRRHGYGRIVNLSSGLGQLAEMRGSFPAYRMSKTALNALTRIAAAELKGENILINACSPGWVRTRMGGKSAPREAAEAVRGITWLATLQDDGPSGGFFQDRMSIPW</sequence>
<protein>
    <submittedName>
        <fullName evidence="5">NAD(P)-dependent dehydrogenase (Short-subunit alcohol dehydrogenase family)</fullName>
    </submittedName>
</protein>
<keyword evidence="2" id="KW-0521">NADP</keyword>
<dbReference type="CDD" id="cd05324">
    <property type="entry name" value="carb_red_PTCR-like_SDR_c"/>
    <property type="match status" value="1"/>
</dbReference>
<gene>
    <name evidence="5" type="ORF">J2T57_003232</name>
</gene>
<dbReference type="PRINTS" id="PR00081">
    <property type="entry name" value="GDHRDH"/>
</dbReference>
<dbReference type="EMBL" id="JALJXV010000008">
    <property type="protein sequence ID" value="MCP1676073.1"/>
    <property type="molecule type" value="Genomic_DNA"/>
</dbReference>
<organism evidence="5 6">
    <name type="scientific">Natronocella acetinitrilica</name>
    <dbReference type="NCBI Taxonomy" id="414046"/>
    <lineage>
        <taxon>Bacteria</taxon>
        <taxon>Pseudomonadati</taxon>
        <taxon>Pseudomonadota</taxon>
        <taxon>Gammaproteobacteria</taxon>
        <taxon>Chromatiales</taxon>
        <taxon>Ectothiorhodospiraceae</taxon>
        <taxon>Natronocella</taxon>
    </lineage>
</organism>
<evidence type="ECO:0000313" key="5">
    <source>
        <dbReference type="EMBL" id="MCP1676073.1"/>
    </source>
</evidence>
<accession>A0AAE3G6K6</accession>
<dbReference type="SUPFAM" id="SSF51735">
    <property type="entry name" value="NAD(P)-binding Rossmann-fold domains"/>
    <property type="match status" value="1"/>
</dbReference>
<dbReference type="PANTHER" id="PTHR43490">
    <property type="entry name" value="(+)-NEOMENTHOL DEHYDROGENASE"/>
    <property type="match status" value="1"/>
</dbReference>
<dbReference type="InterPro" id="IPR002347">
    <property type="entry name" value="SDR_fam"/>
</dbReference>
<keyword evidence="3" id="KW-0560">Oxidoreductase</keyword>
<dbReference type="Pfam" id="PF00106">
    <property type="entry name" value="adh_short"/>
    <property type="match status" value="1"/>
</dbReference>
<dbReference type="AlphaFoldDB" id="A0AAE3G6K6"/>
<evidence type="ECO:0000256" key="3">
    <source>
        <dbReference type="ARBA" id="ARBA00023002"/>
    </source>
</evidence>
<proteinExistence type="inferred from homology"/>
<evidence type="ECO:0000256" key="2">
    <source>
        <dbReference type="ARBA" id="ARBA00022857"/>
    </source>
</evidence>
<dbReference type="PRINTS" id="PR00080">
    <property type="entry name" value="SDRFAMILY"/>
</dbReference>
<comment type="caution">
    <text evidence="5">The sequence shown here is derived from an EMBL/GenBank/DDBJ whole genome shotgun (WGS) entry which is preliminary data.</text>
</comment>
<dbReference type="InterPro" id="IPR036291">
    <property type="entry name" value="NAD(P)-bd_dom_sf"/>
</dbReference>
<evidence type="ECO:0000256" key="4">
    <source>
        <dbReference type="RuleBase" id="RU000363"/>
    </source>
</evidence>
<dbReference type="PANTHER" id="PTHR43490:SF99">
    <property type="entry name" value="SHORT-CHAIN DEHYDROGENASE_REDUCTASE"/>
    <property type="match status" value="1"/>
</dbReference>
<comment type="similarity">
    <text evidence="1 4">Belongs to the short-chain dehydrogenases/reductases (SDR) family.</text>
</comment>
<reference evidence="5" key="1">
    <citation type="submission" date="2022-03" db="EMBL/GenBank/DDBJ databases">
        <title>Genomic Encyclopedia of Type Strains, Phase III (KMG-III): the genomes of soil and plant-associated and newly described type strains.</title>
        <authorList>
            <person name="Whitman W."/>
        </authorList>
    </citation>
    <scope>NUCLEOTIDE SEQUENCE</scope>
    <source>
        <strain evidence="5">ANL 6-2</strain>
    </source>
</reference>
<dbReference type="GO" id="GO:0016616">
    <property type="term" value="F:oxidoreductase activity, acting on the CH-OH group of donors, NAD or NADP as acceptor"/>
    <property type="evidence" value="ECO:0007669"/>
    <property type="project" value="InterPro"/>
</dbReference>
<dbReference type="Proteomes" id="UP001205843">
    <property type="component" value="Unassembled WGS sequence"/>
</dbReference>
<dbReference type="Gene3D" id="3.40.50.720">
    <property type="entry name" value="NAD(P)-binding Rossmann-like Domain"/>
    <property type="match status" value="1"/>
</dbReference>
<name>A0AAE3G6K6_9GAMM</name>
<dbReference type="RefSeq" id="WP_253480739.1">
    <property type="nucleotide sequence ID" value="NZ_JALJXV010000008.1"/>
</dbReference>
<evidence type="ECO:0000313" key="6">
    <source>
        <dbReference type="Proteomes" id="UP001205843"/>
    </source>
</evidence>
<evidence type="ECO:0000256" key="1">
    <source>
        <dbReference type="ARBA" id="ARBA00006484"/>
    </source>
</evidence>